<keyword evidence="5" id="KW-1185">Reference proteome</keyword>
<evidence type="ECO:0000259" key="3">
    <source>
        <dbReference type="Pfam" id="PF01156"/>
    </source>
</evidence>
<dbReference type="SUPFAM" id="SSF53590">
    <property type="entry name" value="Nucleoside hydrolase"/>
    <property type="match status" value="1"/>
</dbReference>
<accession>A0AAE0LQX8</accession>
<dbReference type="EMBL" id="JAUEPN010000006">
    <property type="protein sequence ID" value="KAK3293584.1"/>
    <property type="molecule type" value="Genomic_DNA"/>
</dbReference>
<reference evidence="4" key="1">
    <citation type="journal article" date="2023" name="Mol. Phylogenet. Evol.">
        <title>Genome-scale phylogeny and comparative genomics of the fungal order Sordariales.</title>
        <authorList>
            <person name="Hensen N."/>
            <person name="Bonometti L."/>
            <person name="Westerberg I."/>
            <person name="Brannstrom I.O."/>
            <person name="Guillou S."/>
            <person name="Cros-Aarteil S."/>
            <person name="Calhoun S."/>
            <person name="Haridas S."/>
            <person name="Kuo A."/>
            <person name="Mondo S."/>
            <person name="Pangilinan J."/>
            <person name="Riley R."/>
            <person name="LaButti K."/>
            <person name="Andreopoulos B."/>
            <person name="Lipzen A."/>
            <person name="Chen C."/>
            <person name="Yan M."/>
            <person name="Daum C."/>
            <person name="Ng V."/>
            <person name="Clum A."/>
            <person name="Steindorff A."/>
            <person name="Ohm R.A."/>
            <person name="Martin F."/>
            <person name="Silar P."/>
            <person name="Natvig D.O."/>
            <person name="Lalanne C."/>
            <person name="Gautier V."/>
            <person name="Ament-Velasquez S.L."/>
            <person name="Kruys A."/>
            <person name="Hutchinson M.I."/>
            <person name="Powell A.J."/>
            <person name="Barry K."/>
            <person name="Miller A.N."/>
            <person name="Grigoriev I.V."/>
            <person name="Debuchy R."/>
            <person name="Gladieux P."/>
            <person name="Hiltunen Thoren M."/>
            <person name="Johannesson H."/>
        </authorList>
    </citation>
    <scope>NUCLEOTIDE SEQUENCE</scope>
    <source>
        <strain evidence="4">CBS 168.71</strain>
    </source>
</reference>
<gene>
    <name evidence="4" type="ORF">B0H64DRAFT_477097</name>
</gene>
<keyword evidence="2" id="KW-0732">Signal</keyword>
<organism evidence="4 5">
    <name type="scientific">Chaetomium fimeti</name>
    <dbReference type="NCBI Taxonomy" id="1854472"/>
    <lineage>
        <taxon>Eukaryota</taxon>
        <taxon>Fungi</taxon>
        <taxon>Dikarya</taxon>
        <taxon>Ascomycota</taxon>
        <taxon>Pezizomycotina</taxon>
        <taxon>Sordariomycetes</taxon>
        <taxon>Sordariomycetidae</taxon>
        <taxon>Sordariales</taxon>
        <taxon>Chaetomiaceae</taxon>
        <taxon>Chaetomium</taxon>
    </lineage>
</organism>
<comment type="similarity">
    <text evidence="1">Belongs to the IUNH family.</text>
</comment>
<feature type="domain" description="Inosine/uridine-preferring nucleoside hydrolase" evidence="3">
    <location>
        <begin position="23"/>
        <end position="309"/>
    </location>
</feature>
<proteinExistence type="inferred from homology"/>
<dbReference type="InterPro" id="IPR001910">
    <property type="entry name" value="Inosine/uridine_hydrolase_dom"/>
</dbReference>
<keyword evidence="4" id="KW-0378">Hydrolase</keyword>
<evidence type="ECO:0000256" key="1">
    <source>
        <dbReference type="ARBA" id="ARBA00009176"/>
    </source>
</evidence>
<dbReference type="GO" id="GO:0016799">
    <property type="term" value="F:hydrolase activity, hydrolyzing N-glycosyl compounds"/>
    <property type="evidence" value="ECO:0007669"/>
    <property type="project" value="InterPro"/>
</dbReference>
<dbReference type="PANTHER" id="PTHR43264">
    <property type="match status" value="1"/>
</dbReference>
<feature type="signal peptide" evidence="2">
    <location>
        <begin position="1"/>
        <end position="18"/>
    </location>
</feature>
<sequence length="422" mass="44736">MKRLLIVYFSLLGSLVLATKKNLIIDTDLFSDVDDAGALLLAATSPDVNLLAVNVNHPSSYSALAASAILAHYGKGDVPIGVTRPLTDDTFLDTWYFRLGEYASKVAYQFRGGKLRWGHAEEDAWGPVELYRKVLSEAADHSVTIVSIGFLDNLSALLNSTGDAHSPLPGRALLSRKVTELVVMGGAYPSGKRSWNFWGSPLSGPGAAAHVINSWGANTNTSDGDGTNTTTTTTTAAAATTTTSTTANTTVPQLTFLGNDVGVYSLAGERLAAEGPALDPVGMAYGWYGYERRARPAWDPLAVLYAVRGLEGQGKTGLFRVGDVCEVGCGFNVVDWEDGGNRWVCGGVVDGGGREGSRQECVGRNQRFLRLGVTDEEAAAEVDRLFLEGAWAAARGKLRVPGLVPSTPGTPVGPVTTMCYIQ</sequence>
<dbReference type="InterPro" id="IPR036452">
    <property type="entry name" value="Ribo_hydro-like"/>
</dbReference>
<dbReference type="Pfam" id="PF01156">
    <property type="entry name" value="IU_nuc_hydro"/>
    <property type="match status" value="1"/>
</dbReference>
<comment type="caution">
    <text evidence="4">The sequence shown here is derived from an EMBL/GenBank/DDBJ whole genome shotgun (WGS) entry which is preliminary data.</text>
</comment>
<protein>
    <submittedName>
        <fullName evidence="4">Inosine/uridine-preferring nucleoside hydrolase</fullName>
    </submittedName>
</protein>
<dbReference type="RefSeq" id="XP_062657098.1">
    <property type="nucleotide sequence ID" value="XM_062808182.1"/>
</dbReference>
<evidence type="ECO:0000256" key="2">
    <source>
        <dbReference type="SAM" id="SignalP"/>
    </source>
</evidence>
<evidence type="ECO:0000313" key="4">
    <source>
        <dbReference type="EMBL" id="KAK3293584.1"/>
    </source>
</evidence>
<dbReference type="PANTHER" id="PTHR43264:SF1">
    <property type="entry name" value="INOSINE_URIDINE-PREFERRING NUCLEOSIDE HYDROLASE DOMAIN-CONTAINING PROTEIN"/>
    <property type="match status" value="1"/>
</dbReference>
<dbReference type="Gene3D" id="3.90.245.10">
    <property type="entry name" value="Ribonucleoside hydrolase-like"/>
    <property type="match status" value="1"/>
</dbReference>
<evidence type="ECO:0000313" key="5">
    <source>
        <dbReference type="Proteomes" id="UP001278766"/>
    </source>
</evidence>
<dbReference type="Proteomes" id="UP001278766">
    <property type="component" value="Unassembled WGS sequence"/>
</dbReference>
<feature type="chain" id="PRO_5042261595" evidence="2">
    <location>
        <begin position="19"/>
        <end position="422"/>
    </location>
</feature>
<dbReference type="AlphaFoldDB" id="A0AAE0LQX8"/>
<dbReference type="GeneID" id="87845130"/>
<reference evidence="4" key="2">
    <citation type="submission" date="2023-06" db="EMBL/GenBank/DDBJ databases">
        <authorList>
            <consortium name="Lawrence Berkeley National Laboratory"/>
            <person name="Haridas S."/>
            <person name="Hensen N."/>
            <person name="Bonometti L."/>
            <person name="Westerberg I."/>
            <person name="Brannstrom I.O."/>
            <person name="Guillou S."/>
            <person name="Cros-Aarteil S."/>
            <person name="Calhoun S."/>
            <person name="Kuo A."/>
            <person name="Mondo S."/>
            <person name="Pangilinan J."/>
            <person name="Riley R."/>
            <person name="Labutti K."/>
            <person name="Andreopoulos B."/>
            <person name="Lipzen A."/>
            <person name="Chen C."/>
            <person name="Yanf M."/>
            <person name="Daum C."/>
            <person name="Ng V."/>
            <person name="Clum A."/>
            <person name="Steindorff A."/>
            <person name="Ohm R."/>
            <person name="Martin F."/>
            <person name="Silar P."/>
            <person name="Natvig D."/>
            <person name="Lalanne C."/>
            <person name="Gautier V."/>
            <person name="Ament-Velasquez S.L."/>
            <person name="Kruys A."/>
            <person name="Hutchinson M.I."/>
            <person name="Powell A.J."/>
            <person name="Barry K."/>
            <person name="Miller A.N."/>
            <person name="Grigoriev I.V."/>
            <person name="Debuchy R."/>
            <person name="Gladieux P."/>
            <person name="Thoren M.H."/>
            <person name="Johannesson H."/>
        </authorList>
    </citation>
    <scope>NUCLEOTIDE SEQUENCE</scope>
    <source>
        <strain evidence="4">CBS 168.71</strain>
    </source>
</reference>
<name>A0AAE0LQX8_9PEZI</name>